<evidence type="ECO:0000259" key="1">
    <source>
        <dbReference type="Pfam" id="PF12146"/>
    </source>
</evidence>
<evidence type="ECO:0000313" key="3">
    <source>
        <dbReference type="Proteomes" id="UP000291189"/>
    </source>
</evidence>
<dbReference type="InterPro" id="IPR029058">
    <property type="entry name" value="AB_hydrolase_fold"/>
</dbReference>
<dbReference type="Gene3D" id="3.40.50.1820">
    <property type="entry name" value="alpha/beta hydrolase"/>
    <property type="match status" value="1"/>
</dbReference>
<gene>
    <name evidence="2" type="ORF">ETU37_00155</name>
</gene>
<dbReference type="OrthoDB" id="63034at2"/>
<dbReference type="InterPro" id="IPR053145">
    <property type="entry name" value="AB_hydrolase_Est10"/>
</dbReference>
<proteinExistence type="predicted"/>
<accession>A0A4Q5JA24</accession>
<dbReference type="InterPro" id="IPR022742">
    <property type="entry name" value="Hydrolase_4"/>
</dbReference>
<dbReference type="PANTHER" id="PTHR43265">
    <property type="entry name" value="ESTERASE ESTD"/>
    <property type="match status" value="1"/>
</dbReference>
<dbReference type="GO" id="GO:0052689">
    <property type="term" value="F:carboxylic ester hydrolase activity"/>
    <property type="evidence" value="ECO:0007669"/>
    <property type="project" value="TreeGrafter"/>
</dbReference>
<dbReference type="Pfam" id="PF12146">
    <property type="entry name" value="Hydrolase_4"/>
    <property type="match status" value="1"/>
</dbReference>
<sequence>MTTVDLEVPGPAGPLGATLELPDGAGPFPGVVLVSGSGPLDRDSDHKRIRFGVSRQLAAALQAAGAASLRFDKRGVGQTDLDWRTAGLEDNADDVAAAVETLRARPEVRDDAVLVVGHSEGAILAGMVAARGVPLAGVGLLSGVARTGRDVLRWQTQAILPTLPAPVRGLLRLLRIDLAAKVSRNHDKIERTTTDVARIGGARLNARWFREFLSHDVVADLRRTDVPVLAVTGAKDLQSPPEDVHRIAELVGPRAEAHLLPDVTHTLRRQDGTPSLKRYKEEVRRPLDPAVVDLVVHWAARVTAGAAT</sequence>
<dbReference type="AlphaFoldDB" id="A0A4Q5JA24"/>
<dbReference type="PANTHER" id="PTHR43265:SF1">
    <property type="entry name" value="ESTERASE ESTD"/>
    <property type="match status" value="1"/>
</dbReference>
<reference evidence="2 3" key="1">
    <citation type="submission" date="2019-01" db="EMBL/GenBank/DDBJ databases">
        <title>Nocardioides guangzhouensis sp. nov., an actinobacterium isolated from soil.</title>
        <authorList>
            <person name="Fu Y."/>
            <person name="Cai Y."/>
            <person name="Lin Z."/>
            <person name="Chen P."/>
        </authorList>
    </citation>
    <scope>NUCLEOTIDE SEQUENCE [LARGE SCALE GENOMIC DNA]</scope>
    <source>
        <strain evidence="2 3">NBRC 105384</strain>
    </source>
</reference>
<protein>
    <submittedName>
        <fullName evidence="2">Alpha/beta fold hydrolase</fullName>
    </submittedName>
</protein>
<evidence type="ECO:0000313" key="2">
    <source>
        <dbReference type="EMBL" id="RYU15570.1"/>
    </source>
</evidence>
<name>A0A4Q5JA24_9ACTN</name>
<feature type="domain" description="Serine aminopeptidase S33" evidence="1">
    <location>
        <begin position="54"/>
        <end position="267"/>
    </location>
</feature>
<comment type="caution">
    <text evidence="2">The sequence shown here is derived from an EMBL/GenBank/DDBJ whole genome shotgun (WGS) entry which is preliminary data.</text>
</comment>
<keyword evidence="2" id="KW-0378">Hydrolase</keyword>
<keyword evidence="3" id="KW-1185">Reference proteome</keyword>
<dbReference type="EMBL" id="SDPU01000001">
    <property type="protein sequence ID" value="RYU15570.1"/>
    <property type="molecule type" value="Genomic_DNA"/>
</dbReference>
<dbReference type="RefSeq" id="WP_129984853.1">
    <property type="nucleotide sequence ID" value="NZ_SDPU01000001.1"/>
</dbReference>
<dbReference type="Proteomes" id="UP000291189">
    <property type="component" value="Unassembled WGS sequence"/>
</dbReference>
<organism evidence="2 3">
    <name type="scientific">Nocardioides iriomotensis</name>
    <dbReference type="NCBI Taxonomy" id="715784"/>
    <lineage>
        <taxon>Bacteria</taxon>
        <taxon>Bacillati</taxon>
        <taxon>Actinomycetota</taxon>
        <taxon>Actinomycetes</taxon>
        <taxon>Propionibacteriales</taxon>
        <taxon>Nocardioidaceae</taxon>
        <taxon>Nocardioides</taxon>
    </lineage>
</organism>
<dbReference type="SUPFAM" id="SSF53474">
    <property type="entry name" value="alpha/beta-Hydrolases"/>
    <property type="match status" value="1"/>
</dbReference>